<dbReference type="Gene3D" id="3.30.70.240">
    <property type="match status" value="1"/>
</dbReference>
<dbReference type="InterPro" id="IPR020568">
    <property type="entry name" value="Ribosomal_Su5_D2-typ_SF"/>
</dbReference>
<dbReference type="Proteomes" id="UP000028525">
    <property type="component" value="Unassembled WGS sequence"/>
</dbReference>
<dbReference type="SUPFAM" id="SSF54211">
    <property type="entry name" value="Ribosomal protein S5 domain 2-like"/>
    <property type="match status" value="1"/>
</dbReference>
<evidence type="ECO:0000256" key="1">
    <source>
        <dbReference type="ARBA" id="ARBA00007665"/>
    </source>
</evidence>
<keyword evidence="5" id="KW-1185">Reference proteome</keyword>
<dbReference type="OrthoDB" id="9813771at2"/>
<dbReference type="RefSeq" id="WP_038282714.1">
    <property type="nucleotide sequence ID" value="NZ_JPME01000018.1"/>
</dbReference>
<dbReference type="PANTHER" id="PTHR16301">
    <property type="entry name" value="IMPACT-RELATED"/>
    <property type="match status" value="1"/>
</dbReference>
<feature type="domain" description="Impact N-terminal" evidence="2">
    <location>
        <begin position="19"/>
        <end position="123"/>
    </location>
</feature>
<dbReference type="Pfam" id="PF09186">
    <property type="entry name" value="DUF1949"/>
    <property type="match status" value="1"/>
</dbReference>
<protein>
    <submittedName>
        <fullName evidence="4">Thymidylate synthase</fullName>
    </submittedName>
</protein>
<feature type="domain" description="UPF0029" evidence="3">
    <location>
        <begin position="140"/>
        <end position="195"/>
    </location>
</feature>
<dbReference type="InterPro" id="IPR001498">
    <property type="entry name" value="Impact_N"/>
</dbReference>
<evidence type="ECO:0000259" key="2">
    <source>
        <dbReference type="Pfam" id="PF01205"/>
    </source>
</evidence>
<dbReference type="AlphaFoldDB" id="A0A084JKI1"/>
<reference evidence="4 5" key="1">
    <citation type="submission" date="2014-07" db="EMBL/GenBank/DDBJ databases">
        <title>Draft genome of Clostridium celerecrescens 152B isolated from sediments associated with methane hydrate from Krishna Godavari basin.</title>
        <authorList>
            <person name="Honkalas V.S."/>
            <person name="Dabir A.P."/>
            <person name="Arora P."/>
            <person name="Dhakephalkar P.K."/>
        </authorList>
    </citation>
    <scope>NUCLEOTIDE SEQUENCE [LARGE SCALE GENOMIC DNA]</scope>
    <source>
        <strain evidence="4 5">152B</strain>
    </source>
</reference>
<dbReference type="PROSITE" id="PS00910">
    <property type="entry name" value="UPF0029"/>
    <property type="match status" value="1"/>
</dbReference>
<evidence type="ECO:0000259" key="3">
    <source>
        <dbReference type="Pfam" id="PF09186"/>
    </source>
</evidence>
<dbReference type="InterPro" id="IPR036956">
    <property type="entry name" value="Impact_N_sf"/>
</dbReference>
<evidence type="ECO:0000313" key="4">
    <source>
        <dbReference type="EMBL" id="KEZ89465.1"/>
    </source>
</evidence>
<proteinExistence type="inferred from homology"/>
<sequence length="218" mass="24006">MRKSYRILYQGGTGEITEKKSRFIANLKPVETEAEALAFIEETRKRYWDARHNCYAWIIGRGGEEKRLSDDGEPSQTAGKPMMDVLEGEKLVNLCAVVTRYFGGTLLGTGGLVRAYSKAVQEGLKACTTLTVEPAVKLSVTTDYNGIGKIQYLLGQREITTLGIEYTDRVELTVLVPDAALDKLRADITEVTGGRAGLLPTGEVYYGIFNKEVVLFPG</sequence>
<dbReference type="GO" id="GO:0006446">
    <property type="term" value="P:regulation of translational initiation"/>
    <property type="evidence" value="ECO:0007669"/>
    <property type="project" value="TreeGrafter"/>
</dbReference>
<gene>
    <name evidence="4" type="ORF">IO98_15975</name>
</gene>
<evidence type="ECO:0000313" key="5">
    <source>
        <dbReference type="Proteomes" id="UP000028525"/>
    </source>
</evidence>
<dbReference type="GO" id="GO:0005737">
    <property type="term" value="C:cytoplasm"/>
    <property type="evidence" value="ECO:0007669"/>
    <property type="project" value="TreeGrafter"/>
</dbReference>
<dbReference type="PANTHER" id="PTHR16301:SF20">
    <property type="entry name" value="IMPACT FAMILY MEMBER YIGZ"/>
    <property type="match status" value="1"/>
</dbReference>
<dbReference type="NCBIfam" id="TIGR00257">
    <property type="entry name" value="IMPACT_YIGZ"/>
    <property type="match status" value="1"/>
</dbReference>
<dbReference type="Pfam" id="PF01205">
    <property type="entry name" value="Impact_N"/>
    <property type="match status" value="1"/>
</dbReference>
<comment type="caution">
    <text evidence="4">The sequence shown here is derived from an EMBL/GenBank/DDBJ whole genome shotgun (WGS) entry which is preliminary data.</text>
</comment>
<accession>A0A084JKI1</accession>
<dbReference type="STRING" id="29354.IO98_15975"/>
<dbReference type="InterPro" id="IPR015269">
    <property type="entry name" value="UPF0029_Impact_C"/>
</dbReference>
<dbReference type="Gene3D" id="3.30.230.30">
    <property type="entry name" value="Impact, N-terminal domain"/>
    <property type="match status" value="1"/>
</dbReference>
<dbReference type="InterPro" id="IPR020569">
    <property type="entry name" value="UPF0029_Impact_CS"/>
</dbReference>
<dbReference type="InterPro" id="IPR015796">
    <property type="entry name" value="Impact_YigZ-like"/>
</dbReference>
<dbReference type="SUPFAM" id="SSF54980">
    <property type="entry name" value="EF-G C-terminal domain-like"/>
    <property type="match status" value="1"/>
</dbReference>
<dbReference type="EMBL" id="JPME01000018">
    <property type="protein sequence ID" value="KEZ89465.1"/>
    <property type="molecule type" value="Genomic_DNA"/>
</dbReference>
<name>A0A084JKI1_9FIRM</name>
<comment type="similarity">
    <text evidence="1">Belongs to the IMPACT family.</text>
</comment>
<dbReference type="InterPro" id="IPR023582">
    <property type="entry name" value="Impact"/>
</dbReference>
<organism evidence="4 5">
    <name type="scientific">Lacrimispora celerecrescens</name>
    <dbReference type="NCBI Taxonomy" id="29354"/>
    <lineage>
        <taxon>Bacteria</taxon>
        <taxon>Bacillati</taxon>
        <taxon>Bacillota</taxon>
        <taxon>Clostridia</taxon>
        <taxon>Lachnospirales</taxon>
        <taxon>Lachnospiraceae</taxon>
        <taxon>Lacrimispora</taxon>
    </lineage>
</organism>
<dbReference type="InterPro" id="IPR035647">
    <property type="entry name" value="EFG_III/V"/>
</dbReference>